<reference evidence="1 2" key="1">
    <citation type="submission" date="2015-09" db="EMBL/GenBank/DDBJ databases">
        <title>Atta colombica WGS genome.</title>
        <authorList>
            <person name="Nygaard S."/>
            <person name="Hu H."/>
            <person name="Boomsma J."/>
            <person name="Zhang G."/>
        </authorList>
    </citation>
    <scope>NUCLEOTIDE SEQUENCE [LARGE SCALE GENOMIC DNA]</scope>
    <source>
        <strain evidence="1">Treedump-2</strain>
        <tissue evidence="1">Whole body</tissue>
    </source>
</reference>
<evidence type="ECO:0000313" key="1">
    <source>
        <dbReference type="EMBL" id="KYM77253.1"/>
    </source>
</evidence>
<protein>
    <submittedName>
        <fullName evidence="1">Uncharacterized protein</fullName>
    </submittedName>
</protein>
<gene>
    <name evidence="1" type="ORF">ALC53_12234</name>
</gene>
<organism evidence="1 2">
    <name type="scientific">Atta colombica</name>
    <dbReference type="NCBI Taxonomy" id="520822"/>
    <lineage>
        <taxon>Eukaryota</taxon>
        <taxon>Metazoa</taxon>
        <taxon>Ecdysozoa</taxon>
        <taxon>Arthropoda</taxon>
        <taxon>Hexapoda</taxon>
        <taxon>Insecta</taxon>
        <taxon>Pterygota</taxon>
        <taxon>Neoptera</taxon>
        <taxon>Endopterygota</taxon>
        <taxon>Hymenoptera</taxon>
        <taxon>Apocrita</taxon>
        <taxon>Aculeata</taxon>
        <taxon>Formicoidea</taxon>
        <taxon>Formicidae</taxon>
        <taxon>Myrmicinae</taxon>
        <taxon>Atta</taxon>
    </lineage>
</organism>
<dbReference type="EMBL" id="KQ976701">
    <property type="protein sequence ID" value="KYM77253.1"/>
    <property type="molecule type" value="Genomic_DNA"/>
</dbReference>
<name>A0A195AYD1_9HYME</name>
<dbReference type="AlphaFoldDB" id="A0A195AYD1"/>
<evidence type="ECO:0000313" key="2">
    <source>
        <dbReference type="Proteomes" id="UP000078540"/>
    </source>
</evidence>
<sequence length="118" mass="13084">MLSICILSGVCRGALKADFHNKVCQKLRIIAFLPLPKGKSEVGNEVACQEGSAEKLEELTVRESAQGDEINLIKVKVRALATIREDGELIVSQSLEERFAPNVERGWACEREQPFVCK</sequence>
<keyword evidence="2" id="KW-1185">Reference proteome</keyword>
<proteinExistence type="predicted"/>
<accession>A0A195AYD1</accession>
<dbReference type="Proteomes" id="UP000078540">
    <property type="component" value="Unassembled WGS sequence"/>
</dbReference>